<comment type="caution">
    <text evidence="2">The sequence shown here is derived from an EMBL/GenBank/DDBJ whole genome shotgun (WGS) entry which is preliminary data.</text>
</comment>
<evidence type="ECO:0000259" key="1">
    <source>
        <dbReference type="Pfam" id="PF01973"/>
    </source>
</evidence>
<keyword evidence="3" id="KW-1185">Reference proteome</keyword>
<organism evidence="2 3">
    <name type="scientific">Desulfovibrio subterraneus</name>
    <dbReference type="NCBI Taxonomy" id="2718620"/>
    <lineage>
        <taxon>Bacteria</taxon>
        <taxon>Pseudomonadati</taxon>
        <taxon>Thermodesulfobacteriota</taxon>
        <taxon>Desulfovibrionia</taxon>
        <taxon>Desulfovibrionales</taxon>
        <taxon>Desulfovibrionaceae</taxon>
        <taxon>Desulfovibrio</taxon>
    </lineage>
</organism>
<evidence type="ECO:0000313" key="3">
    <source>
        <dbReference type="Proteomes" id="UP000503840"/>
    </source>
</evidence>
<dbReference type="PANTHER" id="PTHR41786:SF1">
    <property type="entry name" value="6-HYDROXYMETHYLPTERIN DIPHOSPHOKINASE MPTE-LIKE DOMAIN-CONTAINING PROTEIN"/>
    <property type="match status" value="1"/>
</dbReference>
<dbReference type="Pfam" id="PF01973">
    <property type="entry name" value="MptE-like"/>
    <property type="match status" value="1"/>
</dbReference>
<dbReference type="AlphaFoldDB" id="A0A7J0BFS5"/>
<name>A0A7J0BFS5_9BACT</name>
<dbReference type="InterPro" id="IPR002826">
    <property type="entry name" value="MptE-like"/>
</dbReference>
<sequence>MHLRTFINTLSGSPATDYIISIGPLPADSRREGDRCLVIYEPTPQHILKIKDIPAAELGTGISLHIDSVTYHAHSRNVKVLQGFLAFWFMKYIWLPLHSVQIPDHLGLRKESKEDFIHEINKLRNQDLLLTHPLTDKIRKAGKGFPAILLMPGPSLSNITGKLKALAEKAIIICISRTVGFALQEGVEPDLVIQLDCHCLQQRLFPEQHFQDTTLLSLSLAPISGFAKNFRQVFFTDSFDLEVLPNSYRPKESWLSTFLLCLGAAETLDLESLYVFGSDLSYQNKDACYYNTTDGAIDNATHVEQEFITAIKNGEFITCDINNTPVSTTLQYFATAFEAEMFAQEIMQSAGTRFYNASSSGILSPEMFIPVNEDHILQRQDFNRERFRKRLDAMANHRETINYNLLKHKIRLRIQQLREALKVAREVDPSSHPEERYPLFQIVHELTLDNPGVMSSQGKAQFTCGLLDVWLTEARRALNIVTLHQQAPETPVTLLCCPEEFEVCGEPILKQHPNWQIAPLAVTDIFSPSATMPSVPFHRLHADAVEGKPIVLITRALLDRYGYLIQAMPSDNILEYPAQ</sequence>
<dbReference type="EMBL" id="BLVO01000012">
    <property type="protein sequence ID" value="GFM32567.1"/>
    <property type="molecule type" value="Genomic_DNA"/>
</dbReference>
<accession>A0A7J0BFS5</accession>
<gene>
    <name evidence="2" type="ORF">DSM101010T_09320</name>
</gene>
<dbReference type="Proteomes" id="UP000503840">
    <property type="component" value="Unassembled WGS sequence"/>
</dbReference>
<protein>
    <recommendedName>
        <fullName evidence="1">6-hydroxymethylpterin diphosphokinase MptE-like domain-containing protein</fullName>
    </recommendedName>
</protein>
<dbReference type="PANTHER" id="PTHR41786">
    <property type="entry name" value="MOTILITY ACCESSORY FACTOR MAF"/>
    <property type="match status" value="1"/>
</dbReference>
<proteinExistence type="predicted"/>
<dbReference type="RefSeq" id="WP_174404265.1">
    <property type="nucleotide sequence ID" value="NZ_BLVO01000012.1"/>
</dbReference>
<reference evidence="2 3" key="1">
    <citation type="submission" date="2020-05" db="EMBL/GenBank/DDBJ databases">
        <title>Draft genome sequence of Desulfovibrio sp. strain HN2T.</title>
        <authorList>
            <person name="Ueno A."/>
            <person name="Tamazawa S."/>
            <person name="Tamamura S."/>
            <person name="Murakami T."/>
            <person name="Kiyama T."/>
            <person name="Inomata H."/>
            <person name="Amano Y."/>
            <person name="Miyakawa K."/>
            <person name="Tamaki H."/>
            <person name="Naganuma T."/>
            <person name="Kaneko K."/>
        </authorList>
    </citation>
    <scope>NUCLEOTIDE SEQUENCE [LARGE SCALE GENOMIC DNA]</scope>
    <source>
        <strain evidence="2 3">HN2</strain>
    </source>
</reference>
<evidence type="ECO:0000313" key="2">
    <source>
        <dbReference type="EMBL" id="GFM32567.1"/>
    </source>
</evidence>
<feature type="domain" description="6-hydroxymethylpterin diphosphokinase MptE-like" evidence="1">
    <location>
        <begin position="123"/>
        <end position="284"/>
    </location>
</feature>